<name>A0A4C1ZHR3_EUMVA</name>
<sequence length="120" mass="14229">MCVTQERPYQQFPYIRQLALNASRTTTPALSHRNYRCPFTLHRYRDFYVLLCYEARRDSRAQGTRLRRQKAISFKVSPLLAHNVKGNFIVHFLFDTPLVALCPFHLRRFVPQPTPVTRYA</sequence>
<evidence type="ECO:0000313" key="1">
    <source>
        <dbReference type="EMBL" id="GBP87360.1"/>
    </source>
</evidence>
<protein>
    <submittedName>
        <fullName evidence="1">Uncharacterized protein</fullName>
    </submittedName>
</protein>
<dbReference type="Proteomes" id="UP000299102">
    <property type="component" value="Unassembled WGS sequence"/>
</dbReference>
<organism evidence="1 2">
    <name type="scientific">Eumeta variegata</name>
    <name type="common">Bagworm moth</name>
    <name type="synonym">Eumeta japonica</name>
    <dbReference type="NCBI Taxonomy" id="151549"/>
    <lineage>
        <taxon>Eukaryota</taxon>
        <taxon>Metazoa</taxon>
        <taxon>Ecdysozoa</taxon>
        <taxon>Arthropoda</taxon>
        <taxon>Hexapoda</taxon>
        <taxon>Insecta</taxon>
        <taxon>Pterygota</taxon>
        <taxon>Neoptera</taxon>
        <taxon>Endopterygota</taxon>
        <taxon>Lepidoptera</taxon>
        <taxon>Glossata</taxon>
        <taxon>Ditrysia</taxon>
        <taxon>Tineoidea</taxon>
        <taxon>Psychidae</taxon>
        <taxon>Oiketicinae</taxon>
        <taxon>Eumeta</taxon>
    </lineage>
</organism>
<reference evidence="1 2" key="1">
    <citation type="journal article" date="2019" name="Commun. Biol.">
        <title>The bagworm genome reveals a unique fibroin gene that provides high tensile strength.</title>
        <authorList>
            <person name="Kono N."/>
            <person name="Nakamura H."/>
            <person name="Ohtoshi R."/>
            <person name="Tomita M."/>
            <person name="Numata K."/>
            <person name="Arakawa K."/>
        </authorList>
    </citation>
    <scope>NUCLEOTIDE SEQUENCE [LARGE SCALE GENOMIC DNA]</scope>
</reference>
<gene>
    <name evidence="1" type="ORF">EVAR_103489_1</name>
</gene>
<proteinExistence type="predicted"/>
<dbReference type="AlphaFoldDB" id="A0A4C1ZHR3"/>
<comment type="caution">
    <text evidence="1">The sequence shown here is derived from an EMBL/GenBank/DDBJ whole genome shotgun (WGS) entry which is preliminary data.</text>
</comment>
<evidence type="ECO:0000313" key="2">
    <source>
        <dbReference type="Proteomes" id="UP000299102"/>
    </source>
</evidence>
<keyword evidence="2" id="KW-1185">Reference proteome</keyword>
<accession>A0A4C1ZHR3</accession>
<dbReference type="EMBL" id="BGZK01001854">
    <property type="protein sequence ID" value="GBP87360.1"/>
    <property type="molecule type" value="Genomic_DNA"/>
</dbReference>